<accession>G0AA21</accession>
<reference evidence="1 2" key="4">
    <citation type="journal article" date="2010" name="Environ. Microbiol.">
        <title>The bacterial genus Collimonas: mycophagy, weathering and other adaptive solutions to life in oligotrophic soil environments.</title>
        <authorList>
            <person name="Leveau J.H."/>
            <person name="Uroz S."/>
            <person name="de Boer W."/>
        </authorList>
    </citation>
    <scope>NUCLEOTIDE SEQUENCE [LARGE SCALE GENOMIC DNA]</scope>
    <source>
        <strain evidence="1 2">Ter331</strain>
    </source>
</reference>
<proteinExistence type="predicted"/>
<organism evidence="1 2">
    <name type="scientific">Collimonas fungivorans (strain Ter331)</name>
    <dbReference type="NCBI Taxonomy" id="1005048"/>
    <lineage>
        <taxon>Bacteria</taxon>
        <taxon>Pseudomonadati</taxon>
        <taxon>Pseudomonadota</taxon>
        <taxon>Betaproteobacteria</taxon>
        <taxon>Burkholderiales</taxon>
        <taxon>Oxalobacteraceae</taxon>
        <taxon>Collimonas</taxon>
    </lineage>
</organism>
<evidence type="ECO:0000313" key="2">
    <source>
        <dbReference type="Proteomes" id="UP000008392"/>
    </source>
</evidence>
<reference evidence="1 2" key="5">
    <citation type="journal article" date="2011" name="ISME J.">
        <title>Dual transcriptional profiling of a bacterial/fungal confrontation: Collimonas fungivorans versus Aspergillus niger.</title>
        <authorList>
            <person name="Mela F."/>
            <person name="Fritsche K."/>
            <person name="de Boer W."/>
            <person name="van Veen J.A."/>
            <person name="de Graaff L.H."/>
            <person name="van den Berg M."/>
            <person name="Leveau J.H."/>
        </authorList>
    </citation>
    <scope>NUCLEOTIDE SEQUENCE [LARGE SCALE GENOMIC DNA]</scope>
    <source>
        <strain evidence="1 2">Ter331</strain>
    </source>
</reference>
<reference evidence="1 2" key="2">
    <citation type="journal article" date="2006" name="J. Microbiol. Methods">
        <title>Genomic flank-sequencing of plasposon insertion sites for rapid identification of functional genes.</title>
        <authorList>
            <person name="Leveau J.H."/>
            <person name="Gerards S."/>
            <person name="Fritsche K."/>
            <person name="Zondag G."/>
            <person name="van Veen J.A."/>
        </authorList>
    </citation>
    <scope>NUCLEOTIDE SEQUENCE [LARGE SCALE GENOMIC DNA]</scope>
    <source>
        <strain evidence="1 2">Ter331</strain>
    </source>
</reference>
<sequence>MAGCAKDNVAGARVASASAAVSQLRLVVGSMRITIQKRDC</sequence>
<reference evidence="1 2" key="1">
    <citation type="journal article" date="2004" name="Environ. Microbiol.">
        <title>Phylogeny-function analysis of (meta)genomic libraries: screening for expression of ribosomal RNA genes by large-insert library fluorescent in situ hybridization (LIL-FISH).</title>
        <authorList>
            <person name="Leveau J.H."/>
            <person name="Gerards S."/>
            <person name="de Boer W."/>
            <person name="van Veen J.A."/>
        </authorList>
    </citation>
    <scope>NUCLEOTIDE SEQUENCE [LARGE SCALE GENOMIC DNA]</scope>
    <source>
        <strain evidence="1 2">Ter331</strain>
    </source>
</reference>
<dbReference type="HOGENOM" id="CLU_3287986_0_0_4"/>
<dbReference type="AlphaFoldDB" id="G0AA21"/>
<dbReference type="Proteomes" id="UP000008392">
    <property type="component" value="Chromosome"/>
</dbReference>
<evidence type="ECO:0000313" key="1">
    <source>
        <dbReference type="EMBL" id="AEK62875.1"/>
    </source>
</evidence>
<dbReference type="KEGG" id="cfu:CFU_3050"/>
<gene>
    <name evidence="1" type="ordered locus">CFU_3050</name>
</gene>
<protein>
    <submittedName>
        <fullName evidence="1">Uncharacterized protein</fullName>
    </submittedName>
</protein>
<keyword evidence="2" id="KW-1185">Reference proteome</keyword>
<name>G0AA21_COLFT</name>
<reference evidence="1 2" key="3">
    <citation type="journal article" date="2008" name="FEMS Microbiol. Ecol.">
        <title>Identification and characterization of genes underlying chitinolysis in Collimonas fungivorans Ter331.</title>
        <authorList>
            <person name="Fritsche K."/>
            <person name="de Boer W."/>
            <person name="Gerards S."/>
            <person name="van den Berg M."/>
            <person name="van Veen J.A."/>
            <person name="Leveau J.H."/>
        </authorList>
    </citation>
    <scope>NUCLEOTIDE SEQUENCE [LARGE SCALE GENOMIC DNA]</scope>
    <source>
        <strain evidence="1 2">Ter331</strain>
    </source>
</reference>
<reference evidence="2" key="6">
    <citation type="submission" date="2011-05" db="EMBL/GenBank/DDBJ databases">
        <title>Complete sequence of Collimonas fungivorans Ter331.</title>
        <authorList>
            <person name="Leveau J.H."/>
        </authorList>
    </citation>
    <scope>NUCLEOTIDE SEQUENCE [LARGE SCALE GENOMIC DNA]</scope>
    <source>
        <strain evidence="2">Ter331</strain>
    </source>
</reference>
<dbReference type="EMBL" id="CP002745">
    <property type="protein sequence ID" value="AEK62875.1"/>
    <property type="molecule type" value="Genomic_DNA"/>
</dbReference>